<name>A0AAV4XW29_CAEEX</name>
<evidence type="ECO:0000313" key="2">
    <source>
        <dbReference type="Proteomes" id="UP001054945"/>
    </source>
</evidence>
<evidence type="ECO:0000313" key="1">
    <source>
        <dbReference type="EMBL" id="GIY98405.1"/>
    </source>
</evidence>
<gene>
    <name evidence="1" type="ORF">CEXT_260651</name>
</gene>
<protein>
    <submittedName>
        <fullName evidence="1">Uncharacterized protein</fullName>
    </submittedName>
</protein>
<comment type="caution">
    <text evidence="1">The sequence shown here is derived from an EMBL/GenBank/DDBJ whole genome shotgun (WGS) entry which is preliminary data.</text>
</comment>
<proteinExistence type="predicted"/>
<dbReference type="AlphaFoldDB" id="A0AAV4XW29"/>
<accession>A0AAV4XW29</accession>
<organism evidence="1 2">
    <name type="scientific">Caerostris extrusa</name>
    <name type="common">Bark spider</name>
    <name type="synonym">Caerostris bankana</name>
    <dbReference type="NCBI Taxonomy" id="172846"/>
    <lineage>
        <taxon>Eukaryota</taxon>
        <taxon>Metazoa</taxon>
        <taxon>Ecdysozoa</taxon>
        <taxon>Arthropoda</taxon>
        <taxon>Chelicerata</taxon>
        <taxon>Arachnida</taxon>
        <taxon>Araneae</taxon>
        <taxon>Araneomorphae</taxon>
        <taxon>Entelegynae</taxon>
        <taxon>Araneoidea</taxon>
        <taxon>Araneidae</taxon>
        <taxon>Caerostris</taxon>
    </lineage>
</organism>
<reference evidence="1 2" key="1">
    <citation type="submission" date="2021-06" db="EMBL/GenBank/DDBJ databases">
        <title>Caerostris extrusa draft genome.</title>
        <authorList>
            <person name="Kono N."/>
            <person name="Arakawa K."/>
        </authorList>
    </citation>
    <scope>NUCLEOTIDE SEQUENCE [LARGE SCALE GENOMIC DNA]</scope>
</reference>
<sequence length="103" mass="11620">MNNLLSFTNIQKATRSKNRHLFSSPTSFLCKGKCNGILWNECQSHLSGKHLSNERTKSDCPGKIVKMELVAVAIQRGSYVWRNVQRNLNEEKTIRIPGISCAS</sequence>
<dbReference type="EMBL" id="BPLR01000923">
    <property type="protein sequence ID" value="GIY98405.1"/>
    <property type="molecule type" value="Genomic_DNA"/>
</dbReference>
<keyword evidence="2" id="KW-1185">Reference proteome</keyword>
<dbReference type="Proteomes" id="UP001054945">
    <property type="component" value="Unassembled WGS sequence"/>
</dbReference>